<feature type="domain" description="RRM" evidence="7">
    <location>
        <begin position="556"/>
        <end position="634"/>
    </location>
</feature>
<feature type="region of interest" description="Disordered" evidence="6">
    <location>
        <begin position="1"/>
        <end position="172"/>
    </location>
</feature>
<dbReference type="Gramene" id="ONK71446">
    <property type="protein sequence ID" value="ONK71446"/>
    <property type="gene ID" value="A4U43_C04F8650"/>
</dbReference>
<evidence type="ECO:0000313" key="9">
    <source>
        <dbReference type="Proteomes" id="UP000243459"/>
    </source>
</evidence>
<dbReference type="Gene3D" id="3.30.1370.10">
    <property type="entry name" value="K Homology domain, type 1"/>
    <property type="match status" value="1"/>
</dbReference>
<dbReference type="AlphaFoldDB" id="A0A5P1EZC0"/>
<keyword evidence="9" id="KW-1185">Reference proteome</keyword>
<feature type="compositionally biased region" description="Polar residues" evidence="6">
    <location>
        <begin position="154"/>
        <end position="172"/>
    </location>
</feature>
<dbReference type="CDD" id="cd02395">
    <property type="entry name" value="KH-I_BBP"/>
    <property type="match status" value="1"/>
</dbReference>
<dbReference type="Gene3D" id="6.10.140.1790">
    <property type="match status" value="1"/>
</dbReference>
<name>A0A5P1EZC0_ASPOF</name>
<dbReference type="InterPro" id="IPR055256">
    <property type="entry name" value="KH_1_KHDC4/BBP-like"/>
</dbReference>
<organism evidence="8 9">
    <name type="scientific">Asparagus officinalis</name>
    <name type="common">Garden asparagus</name>
    <dbReference type="NCBI Taxonomy" id="4686"/>
    <lineage>
        <taxon>Eukaryota</taxon>
        <taxon>Viridiplantae</taxon>
        <taxon>Streptophyta</taxon>
        <taxon>Embryophyta</taxon>
        <taxon>Tracheophyta</taxon>
        <taxon>Spermatophyta</taxon>
        <taxon>Magnoliopsida</taxon>
        <taxon>Liliopsida</taxon>
        <taxon>Asparagales</taxon>
        <taxon>Asparagaceae</taxon>
        <taxon>Asparagoideae</taxon>
        <taxon>Asparagus</taxon>
    </lineage>
</organism>
<evidence type="ECO:0000256" key="3">
    <source>
        <dbReference type="ARBA" id="ARBA00022833"/>
    </source>
</evidence>
<keyword evidence="4 5" id="KW-0694">RNA-binding</keyword>
<dbReference type="InterPro" id="IPR045071">
    <property type="entry name" value="BBP-like"/>
</dbReference>
<dbReference type="InterPro" id="IPR004087">
    <property type="entry name" value="KH_dom"/>
</dbReference>
<dbReference type="GO" id="GO:0003729">
    <property type="term" value="F:mRNA binding"/>
    <property type="evidence" value="ECO:0007669"/>
    <property type="project" value="TreeGrafter"/>
</dbReference>
<sequence length="810" mass="89099">MGTRIVSADSADSDSDNENADIGSEEVGSEEEPSEEEEDEEDPDEDEPQEVDSNAEANDEDSCGAKEENLIEQELDEAASCEVEPDEELVEEPCEEEPDEEPCEGEPDDEACEEEPDEEIVEEEPVEEEPDEEEPDEELDEDPEEELSDEEPTCGSSVNQSYDKNNNSAQFSLGKMNMSSNITSCAGRPSELSCIKNSSGNAIVPEKLPANEITGKKRRRRWDISENEVKEQAETGKFGQSRESEKRKTRRSRWSSEDSQHSWALTPNHPGGNDLETPKLLAQLFELTKKLQSGIVDDRLESERSPSPPPLYNNLGFQINTREARLRSKLMKQRQEIIKDLMKSNPNFKPPPDYKTNKLRKKVYIPVRENPGYNFIGLILGPRGKTQKQMEEETGAKIVLRGKGSSEQKPKNKCDSSDDEDLHVLIEADDRYSLDAAVSIVEKLLIPVEDGHNVHKLKQLRELAELNGTLRNTNTSSSRKFDPCNVCGDKGHPTVACPLTAPSSGANSKGQKVNFFAEMGGGVSPFSSQPPLVQTIPPATNFAPYVSNRRKEIDDANLFVGQLPPSVDNTKMRELFTPFGLLCEAKVIRDKITGLSKGYGFVKYADHVDAAKAVANMNGCKIEGKTLVVRIAGIEPLPSQNSSVSRGLLSQLPTHSGSAAIAPENPDPMHWPGPPESRLPESLPSFSNNSGLPILSSPFNGQYLASLPPPQQTLATTSHFSSLPFSNINSLPTHNSSFNGQFLTSLAPSHQTQTSTSHFSGGFATPEEELLHFPGYLKSFDPPPPMPSTSLGSSQFHFPQNFGSYQMPPS</sequence>
<feature type="compositionally biased region" description="Basic and acidic residues" evidence="6">
    <location>
        <begin position="222"/>
        <end position="246"/>
    </location>
</feature>
<dbReference type="InterPro" id="IPR035979">
    <property type="entry name" value="RBD_domain_sf"/>
</dbReference>
<dbReference type="Proteomes" id="UP000243459">
    <property type="component" value="Chromosome 4"/>
</dbReference>
<dbReference type="InterPro" id="IPR000504">
    <property type="entry name" value="RRM_dom"/>
</dbReference>
<keyword evidence="1" id="KW-0479">Metal-binding</keyword>
<dbReference type="InterPro" id="IPR047086">
    <property type="entry name" value="SF1-HH_sf"/>
</dbReference>
<dbReference type="InterPro" id="IPR036612">
    <property type="entry name" value="KH_dom_type_1_sf"/>
</dbReference>
<accession>A0A5P1EZC0</accession>
<dbReference type="OMA" id="GMNDHKR"/>
<dbReference type="InterPro" id="IPR012677">
    <property type="entry name" value="Nucleotide-bd_a/b_plait_sf"/>
</dbReference>
<dbReference type="GO" id="GO:0005634">
    <property type="term" value="C:nucleus"/>
    <property type="evidence" value="ECO:0007669"/>
    <property type="project" value="TreeGrafter"/>
</dbReference>
<dbReference type="SUPFAM" id="SSF54928">
    <property type="entry name" value="RNA-binding domain, RBD"/>
    <property type="match status" value="1"/>
</dbReference>
<feature type="compositionally biased region" description="Acidic residues" evidence="6">
    <location>
        <begin position="11"/>
        <end position="50"/>
    </location>
</feature>
<dbReference type="SUPFAM" id="SSF54791">
    <property type="entry name" value="Eukaryotic type KH-domain (KH-domain type I)"/>
    <property type="match status" value="1"/>
</dbReference>
<dbReference type="Pfam" id="PF16275">
    <property type="entry name" value="SF1-HH"/>
    <property type="match status" value="1"/>
</dbReference>
<evidence type="ECO:0000313" key="8">
    <source>
        <dbReference type="EMBL" id="ONK71446.1"/>
    </source>
</evidence>
<dbReference type="Pfam" id="PF00076">
    <property type="entry name" value="RRM_1"/>
    <property type="match status" value="1"/>
</dbReference>
<feature type="region of interest" description="Disordered" evidence="6">
    <location>
        <begin position="206"/>
        <end position="276"/>
    </location>
</feature>
<dbReference type="GO" id="GO:0008270">
    <property type="term" value="F:zinc ion binding"/>
    <property type="evidence" value="ECO:0007669"/>
    <property type="project" value="UniProtKB-KW"/>
</dbReference>
<evidence type="ECO:0000256" key="2">
    <source>
        <dbReference type="ARBA" id="ARBA00022771"/>
    </source>
</evidence>
<dbReference type="PANTHER" id="PTHR11208:SF45">
    <property type="entry name" value="SPLICING FACTOR 1"/>
    <property type="match status" value="1"/>
</dbReference>
<keyword evidence="2" id="KW-0863">Zinc-finger</keyword>
<dbReference type="Gene3D" id="3.30.70.330">
    <property type="match status" value="1"/>
</dbReference>
<dbReference type="InterPro" id="IPR032570">
    <property type="entry name" value="SF1-HH"/>
</dbReference>
<reference evidence="9" key="1">
    <citation type="journal article" date="2017" name="Nat. Commun.">
        <title>The asparagus genome sheds light on the origin and evolution of a young Y chromosome.</title>
        <authorList>
            <person name="Harkess A."/>
            <person name="Zhou J."/>
            <person name="Xu C."/>
            <person name="Bowers J.E."/>
            <person name="Van der Hulst R."/>
            <person name="Ayyampalayam S."/>
            <person name="Mercati F."/>
            <person name="Riccardi P."/>
            <person name="McKain M.R."/>
            <person name="Kakrana A."/>
            <person name="Tang H."/>
            <person name="Ray J."/>
            <person name="Groenendijk J."/>
            <person name="Arikit S."/>
            <person name="Mathioni S.M."/>
            <person name="Nakano M."/>
            <person name="Shan H."/>
            <person name="Telgmann-Rauber A."/>
            <person name="Kanno A."/>
            <person name="Yue Z."/>
            <person name="Chen H."/>
            <person name="Li W."/>
            <person name="Chen Y."/>
            <person name="Xu X."/>
            <person name="Zhang Y."/>
            <person name="Luo S."/>
            <person name="Chen H."/>
            <person name="Gao J."/>
            <person name="Mao Z."/>
            <person name="Pires J.C."/>
            <person name="Luo M."/>
            <person name="Kudrna D."/>
            <person name="Wing R.A."/>
            <person name="Meyers B.C."/>
            <person name="Yi K."/>
            <person name="Kong H."/>
            <person name="Lavrijsen P."/>
            <person name="Sunseri F."/>
            <person name="Falavigna A."/>
            <person name="Ye Y."/>
            <person name="Leebens-Mack J.H."/>
            <person name="Chen G."/>
        </authorList>
    </citation>
    <scope>NUCLEOTIDE SEQUENCE [LARGE SCALE GENOMIC DNA]</scope>
    <source>
        <strain evidence="9">cv. DH0086</strain>
    </source>
</reference>
<protein>
    <recommendedName>
        <fullName evidence="7">RRM domain-containing protein</fullName>
    </recommendedName>
</protein>
<evidence type="ECO:0000256" key="4">
    <source>
        <dbReference type="ARBA" id="ARBA00022884"/>
    </source>
</evidence>
<dbReference type="GO" id="GO:0048024">
    <property type="term" value="P:regulation of mRNA splicing, via spliceosome"/>
    <property type="evidence" value="ECO:0007669"/>
    <property type="project" value="TreeGrafter"/>
</dbReference>
<evidence type="ECO:0000259" key="7">
    <source>
        <dbReference type="PROSITE" id="PS50102"/>
    </source>
</evidence>
<feature type="region of interest" description="Disordered" evidence="6">
    <location>
        <begin position="656"/>
        <end position="685"/>
    </location>
</feature>
<dbReference type="SMART" id="SM00360">
    <property type="entry name" value="RRM"/>
    <property type="match status" value="1"/>
</dbReference>
<dbReference type="Pfam" id="PF22675">
    <property type="entry name" value="KH-I_KHDC4-BBP"/>
    <property type="match status" value="1"/>
</dbReference>
<evidence type="ECO:0000256" key="6">
    <source>
        <dbReference type="SAM" id="MobiDB-lite"/>
    </source>
</evidence>
<dbReference type="PROSITE" id="PS50102">
    <property type="entry name" value="RRM"/>
    <property type="match status" value="1"/>
</dbReference>
<dbReference type="SMART" id="SM00322">
    <property type="entry name" value="KH"/>
    <property type="match status" value="1"/>
</dbReference>
<dbReference type="EMBL" id="CM007384">
    <property type="protein sequence ID" value="ONK71446.1"/>
    <property type="molecule type" value="Genomic_DNA"/>
</dbReference>
<dbReference type="PANTHER" id="PTHR11208">
    <property type="entry name" value="RNA-BINDING PROTEIN RELATED"/>
    <property type="match status" value="1"/>
</dbReference>
<gene>
    <name evidence="8" type="ORF">A4U43_C04F8650</name>
</gene>
<keyword evidence="3" id="KW-0862">Zinc</keyword>
<evidence type="ECO:0000256" key="1">
    <source>
        <dbReference type="ARBA" id="ARBA00022723"/>
    </source>
</evidence>
<dbReference type="PROSITE" id="PS50084">
    <property type="entry name" value="KH_TYPE_1"/>
    <property type="match status" value="1"/>
</dbReference>
<feature type="compositionally biased region" description="Pro residues" evidence="6">
    <location>
        <begin position="665"/>
        <end position="677"/>
    </location>
</feature>
<feature type="compositionally biased region" description="Acidic residues" evidence="6">
    <location>
        <begin position="70"/>
        <end position="152"/>
    </location>
</feature>
<evidence type="ECO:0000256" key="5">
    <source>
        <dbReference type="PROSITE-ProRule" id="PRU00176"/>
    </source>
</evidence>
<proteinExistence type="predicted"/>